<evidence type="ECO:0000313" key="1">
    <source>
        <dbReference type="EMBL" id="MPC12029.1"/>
    </source>
</evidence>
<dbReference type="AlphaFoldDB" id="A0A5B7CR92"/>
<proteinExistence type="predicted"/>
<dbReference type="Proteomes" id="UP000324222">
    <property type="component" value="Unassembled WGS sequence"/>
</dbReference>
<protein>
    <submittedName>
        <fullName evidence="1">Uncharacterized protein</fullName>
    </submittedName>
</protein>
<organism evidence="1 2">
    <name type="scientific">Portunus trituberculatus</name>
    <name type="common">Swimming crab</name>
    <name type="synonym">Neptunus trituberculatus</name>
    <dbReference type="NCBI Taxonomy" id="210409"/>
    <lineage>
        <taxon>Eukaryota</taxon>
        <taxon>Metazoa</taxon>
        <taxon>Ecdysozoa</taxon>
        <taxon>Arthropoda</taxon>
        <taxon>Crustacea</taxon>
        <taxon>Multicrustacea</taxon>
        <taxon>Malacostraca</taxon>
        <taxon>Eumalacostraca</taxon>
        <taxon>Eucarida</taxon>
        <taxon>Decapoda</taxon>
        <taxon>Pleocyemata</taxon>
        <taxon>Brachyura</taxon>
        <taxon>Eubrachyura</taxon>
        <taxon>Portunoidea</taxon>
        <taxon>Portunidae</taxon>
        <taxon>Portuninae</taxon>
        <taxon>Portunus</taxon>
    </lineage>
</organism>
<reference evidence="1 2" key="1">
    <citation type="submission" date="2019-05" db="EMBL/GenBank/DDBJ databases">
        <title>Another draft genome of Portunus trituberculatus and its Hox gene families provides insights of decapod evolution.</title>
        <authorList>
            <person name="Jeong J.-H."/>
            <person name="Song I."/>
            <person name="Kim S."/>
            <person name="Choi T."/>
            <person name="Kim D."/>
            <person name="Ryu S."/>
            <person name="Kim W."/>
        </authorList>
    </citation>
    <scope>NUCLEOTIDE SEQUENCE [LARGE SCALE GENOMIC DNA]</scope>
    <source>
        <tissue evidence="1">Muscle</tissue>
    </source>
</reference>
<gene>
    <name evidence="1" type="ORF">E2C01_004707</name>
</gene>
<keyword evidence="2" id="KW-1185">Reference proteome</keyword>
<accession>A0A5B7CR92</accession>
<sequence>MVTAYLELNRKRLVGETPCSLKLRSSESLGRSWQAAAGCSRLWIWRFLQCLVHLPITEWRRDPLLFMRRCSAASDPRRAL</sequence>
<dbReference type="EMBL" id="VSRR010000194">
    <property type="protein sequence ID" value="MPC12029.1"/>
    <property type="molecule type" value="Genomic_DNA"/>
</dbReference>
<name>A0A5B7CR92_PORTR</name>
<evidence type="ECO:0000313" key="2">
    <source>
        <dbReference type="Proteomes" id="UP000324222"/>
    </source>
</evidence>
<comment type="caution">
    <text evidence="1">The sequence shown here is derived from an EMBL/GenBank/DDBJ whole genome shotgun (WGS) entry which is preliminary data.</text>
</comment>